<evidence type="ECO:0000313" key="3">
    <source>
        <dbReference type="Proteomes" id="UP001224644"/>
    </source>
</evidence>
<sequence>MPLYFAYGANMDAAAMAARCPGSRLIGQGRLNRHRFIVMREGYASVVRDPRATVWGVVWDLALADVPALDRYEGVAGGLYSKAYQPITLRGGAKRALIYLGGNSAQGTPRPGYLESVLAAADAAQLPPPYIAELRGWLRGRAA</sequence>
<dbReference type="InterPro" id="IPR036568">
    <property type="entry name" value="GGCT-like_sf"/>
</dbReference>
<protein>
    <submittedName>
        <fullName evidence="2">Gamma-glutamylcyclotransferase</fullName>
    </submittedName>
</protein>
<dbReference type="SUPFAM" id="SSF110857">
    <property type="entry name" value="Gamma-glutamyl cyclotransferase-like"/>
    <property type="match status" value="1"/>
</dbReference>
<name>A0ABT8BJ14_9HYPH</name>
<reference evidence="3" key="1">
    <citation type="journal article" date="2019" name="Int. J. Syst. Evol. Microbiol.">
        <title>The Global Catalogue of Microorganisms (GCM) 10K type strain sequencing project: providing services to taxonomists for standard genome sequencing and annotation.</title>
        <authorList>
            <consortium name="The Broad Institute Genomics Platform"/>
            <consortium name="The Broad Institute Genome Sequencing Center for Infectious Disease"/>
            <person name="Wu L."/>
            <person name="Ma J."/>
        </authorList>
    </citation>
    <scope>NUCLEOTIDE SEQUENCE [LARGE SCALE GENOMIC DNA]</scope>
    <source>
        <strain evidence="3">CECT 7069</strain>
    </source>
</reference>
<dbReference type="CDD" id="cd06661">
    <property type="entry name" value="GGCT_like"/>
    <property type="match status" value="1"/>
</dbReference>
<dbReference type="Proteomes" id="UP001224644">
    <property type="component" value="Unassembled WGS sequence"/>
</dbReference>
<keyword evidence="3" id="KW-1185">Reference proteome</keyword>
<dbReference type="InterPro" id="IPR013024">
    <property type="entry name" value="GGCT-like"/>
</dbReference>
<evidence type="ECO:0000256" key="1">
    <source>
        <dbReference type="ARBA" id="ARBA00023239"/>
    </source>
</evidence>
<organism evidence="2 3">
    <name type="scientific">Methylobacterium adhaesivum</name>
    <dbReference type="NCBI Taxonomy" id="333297"/>
    <lineage>
        <taxon>Bacteria</taxon>
        <taxon>Pseudomonadati</taxon>
        <taxon>Pseudomonadota</taxon>
        <taxon>Alphaproteobacteria</taxon>
        <taxon>Hyphomicrobiales</taxon>
        <taxon>Methylobacteriaceae</taxon>
        <taxon>Methylobacterium</taxon>
    </lineage>
</organism>
<dbReference type="RefSeq" id="WP_238224986.1">
    <property type="nucleotide sequence ID" value="NZ_BPQD01000009.1"/>
</dbReference>
<comment type="caution">
    <text evidence="2">The sequence shown here is derived from an EMBL/GenBank/DDBJ whole genome shotgun (WGS) entry which is preliminary data.</text>
</comment>
<dbReference type="EMBL" id="JAUFPX010000008">
    <property type="protein sequence ID" value="MDN3591240.1"/>
    <property type="molecule type" value="Genomic_DNA"/>
</dbReference>
<accession>A0ABT8BJ14</accession>
<dbReference type="PANTHER" id="PTHR12935">
    <property type="entry name" value="GAMMA-GLUTAMYLCYCLOTRANSFERASE"/>
    <property type="match status" value="1"/>
</dbReference>
<dbReference type="InterPro" id="IPR017939">
    <property type="entry name" value="G-Glutamylcylcotransferase"/>
</dbReference>
<keyword evidence="1" id="KW-0456">Lyase</keyword>
<evidence type="ECO:0000313" key="2">
    <source>
        <dbReference type="EMBL" id="MDN3591240.1"/>
    </source>
</evidence>
<dbReference type="Pfam" id="PF13772">
    <property type="entry name" value="AIG2_2"/>
    <property type="match status" value="1"/>
</dbReference>
<proteinExistence type="predicted"/>
<gene>
    <name evidence="2" type="ORF">QWZ12_11500</name>
</gene>
<dbReference type="Gene3D" id="3.10.490.10">
    <property type="entry name" value="Gamma-glutamyl cyclotransferase-like"/>
    <property type="match status" value="1"/>
</dbReference>
<dbReference type="PANTHER" id="PTHR12935:SF0">
    <property type="entry name" value="GAMMA-GLUTAMYLCYCLOTRANSFERASE"/>
    <property type="match status" value="1"/>
</dbReference>